<evidence type="ECO:0000313" key="4">
    <source>
        <dbReference type="Proteomes" id="UP000824263"/>
    </source>
</evidence>
<reference evidence="3" key="2">
    <citation type="submission" date="2021-04" db="EMBL/GenBank/DDBJ databases">
        <authorList>
            <person name="Gilroy R."/>
        </authorList>
    </citation>
    <scope>NUCLEOTIDE SEQUENCE</scope>
    <source>
        <strain evidence="3">ChiSxjej1B13-11762</strain>
    </source>
</reference>
<evidence type="ECO:0000256" key="1">
    <source>
        <dbReference type="SAM" id="MobiDB-lite"/>
    </source>
</evidence>
<reference evidence="3" key="1">
    <citation type="journal article" date="2021" name="PeerJ">
        <title>Extensive microbial diversity within the chicken gut microbiome revealed by metagenomics and culture.</title>
        <authorList>
            <person name="Gilroy R."/>
            <person name="Ravi A."/>
            <person name="Getino M."/>
            <person name="Pursley I."/>
            <person name="Horton D.L."/>
            <person name="Alikhan N.F."/>
            <person name="Baker D."/>
            <person name="Gharbi K."/>
            <person name="Hall N."/>
            <person name="Watson M."/>
            <person name="Adriaenssens E.M."/>
            <person name="Foster-Nyarko E."/>
            <person name="Jarju S."/>
            <person name="Secka A."/>
            <person name="Antonio M."/>
            <person name="Oren A."/>
            <person name="Chaudhuri R.R."/>
            <person name="La Ragione R."/>
            <person name="Hildebrand F."/>
            <person name="Pallen M.J."/>
        </authorList>
    </citation>
    <scope>NUCLEOTIDE SEQUENCE</scope>
    <source>
        <strain evidence="3">ChiSxjej1B13-11762</strain>
    </source>
</reference>
<proteinExistence type="predicted"/>
<sequence>MFGKRCTLCGGRLDSNQICKECGLDNRKSEKNYQINRSGCEDLPLTHVHTERNTGQNRQYHSSRSQQDRSQYRQAQAGGQEPQRQRRKYQGYQRQIDPPRKRRKGCLIWIVILVIVITVLAAVIPFLGQVRNDADTEWVSQSIEEQDPYEYVTSALSNEGTAVEYELPSGRYIVGVHIPSGRYVAEPVDDFDVVRVWDEENSISLYEYKGKEGENYLDDLRLYPGAVVEISAESPIKLTSDNAQAVIMAGMENPLTESVELTGGDIYEAGADLPPGSYDVIVTGGEGDMDITVVDEGGQIYDEKFLNLGTDSGTDGSEYRNLILPEGSRILCEKSLKVTLVPSRTIRSTDYFEEYRASY</sequence>
<gene>
    <name evidence="3" type="ORF">H9873_03195</name>
</gene>
<dbReference type="AlphaFoldDB" id="A0A9D1UE63"/>
<dbReference type="EMBL" id="DXGF01000058">
    <property type="protein sequence ID" value="HIW83311.1"/>
    <property type="molecule type" value="Genomic_DNA"/>
</dbReference>
<keyword evidence="2" id="KW-0812">Transmembrane</keyword>
<dbReference type="Proteomes" id="UP000824263">
    <property type="component" value="Unassembled WGS sequence"/>
</dbReference>
<name>A0A9D1UE63_9FIRM</name>
<keyword evidence="2" id="KW-1133">Transmembrane helix</keyword>
<comment type="caution">
    <text evidence="3">The sequence shown here is derived from an EMBL/GenBank/DDBJ whole genome shotgun (WGS) entry which is preliminary data.</text>
</comment>
<protein>
    <submittedName>
        <fullName evidence="3">Uncharacterized protein</fullName>
    </submittedName>
</protein>
<keyword evidence="2" id="KW-0472">Membrane</keyword>
<evidence type="ECO:0000256" key="2">
    <source>
        <dbReference type="SAM" id="Phobius"/>
    </source>
</evidence>
<evidence type="ECO:0000313" key="3">
    <source>
        <dbReference type="EMBL" id="HIW83311.1"/>
    </source>
</evidence>
<organism evidence="3 4">
    <name type="scientific">Candidatus Dorea gallistercoris</name>
    <dbReference type="NCBI Taxonomy" id="2838542"/>
    <lineage>
        <taxon>Bacteria</taxon>
        <taxon>Bacillati</taxon>
        <taxon>Bacillota</taxon>
        <taxon>Clostridia</taxon>
        <taxon>Lachnospirales</taxon>
        <taxon>Lachnospiraceae</taxon>
        <taxon>Dorea</taxon>
    </lineage>
</organism>
<feature type="transmembrane region" description="Helical" evidence="2">
    <location>
        <begin position="106"/>
        <end position="127"/>
    </location>
</feature>
<accession>A0A9D1UE63</accession>
<feature type="region of interest" description="Disordered" evidence="1">
    <location>
        <begin position="51"/>
        <end position="95"/>
    </location>
</feature>